<reference evidence="2 3" key="1">
    <citation type="submission" date="2020-03" db="EMBL/GenBank/DDBJ databases">
        <title>Rubrivivax benzoatilyticus JA2 (sequenced after 10 years sub-culturing).</title>
        <authorList>
            <person name="Gupta D."/>
            <person name="Chintalapati S."/>
            <person name="Chintalapati V.R."/>
        </authorList>
    </citation>
    <scope>NUCLEOTIDE SEQUENCE [LARGE SCALE GENOMIC DNA]</scope>
    <source>
        <strain evidence="2 3">JA2-Mal</strain>
    </source>
</reference>
<sequence>MAISAGLFFVTDLDATQTREQLRDSAATSQAASAYLLKQVQRLESECDSGQVALPTACQWAHRSQWSLAQYAHYGDKLYAQFGPDDASVIYGEDRAKPDAAAMQKLRQELHEYNLLRCPVRKISEGVRQYSPTSRTCEAPPASYCVAYPDVPLSGVEPQEAPMKTVAIANECVVPTLIALKAEQARLEPEVSANTRNRHLRWLFFLCTAIVAGGKVANASARLALAVQQARKATVKTEQQEAEAQTRPAGPRTARVGLLARGPRRVRPPSRGA</sequence>
<evidence type="ECO:0000256" key="1">
    <source>
        <dbReference type="SAM" id="MobiDB-lite"/>
    </source>
</evidence>
<dbReference type="RefSeq" id="WP_138938756.1">
    <property type="nucleotide sequence ID" value="NZ_JAAOCD010000007.1"/>
</dbReference>
<proteinExistence type="predicted"/>
<feature type="region of interest" description="Disordered" evidence="1">
    <location>
        <begin position="235"/>
        <end position="273"/>
    </location>
</feature>
<evidence type="ECO:0000313" key="2">
    <source>
        <dbReference type="EMBL" id="NHK99703.1"/>
    </source>
</evidence>
<organism evidence="2 3">
    <name type="scientific">Rubrivivax benzoatilyticus</name>
    <dbReference type="NCBI Taxonomy" id="316997"/>
    <lineage>
        <taxon>Bacteria</taxon>
        <taxon>Pseudomonadati</taxon>
        <taxon>Pseudomonadota</taxon>
        <taxon>Betaproteobacteria</taxon>
        <taxon>Burkholderiales</taxon>
        <taxon>Sphaerotilaceae</taxon>
        <taxon>Rubrivivax</taxon>
    </lineage>
</organism>
<protein>
    <submittedName>
        <fullName evidence="2">Uncharacterized protein</fullName>
    </submittedName>
</protein>
<dbReference type="EMBL" id="JAAOCD010000007">
    <property type="protein sequence ID" value="NHK99703.1"/>
    <property type="molecule type" value="Genomic_DNA"/>
</dbReference>
<keyword evidence="3" id="KW-1185">Reference proteome</keyword>
<comment type="caution">
    <text evidence="2">The sequence shown here is derived from an EMBL/GenBank/DDBJ whole genome shotgun (WGS) entry which is preliminary data.</text>
</comment>
<name>A0ABX0I1L4_9BURK</name>
<accession>A0ABX0I1L4</accession>
<dbReference type="Proteomes" id="UP000802098">
    <property type="component" value="Unassembled WGS sequence"/>
</dbReference>
<gene>
    <name evidence="2" type="ORF">G7087_15060</name>
</gene>
<evidence type="ECO:0000313" key="3">
    <source>
        <dbReference type="Proteomes" id="UP000802098"/>
    </source>
</evidence>
<feature type="compositionally biased region" description="Basic residues" evidence="1">
    <location>
        <begin position="262"/>
        <end position="273"/>
    </location>
</feature>